<keyword evidence="7" id="KW-0804">Transcription</keyword>
<sequence>MFIIFILEFANLELWDIFGKKKEIIDNTRKKMLDDLDVPDELVAFQNEGEEQDHKSRDSATGPRARPGRAQVKEAKKPTIKKPLNAFMLYMKETRAKVTAECTLKETAAISQILGRRWHALSQEEWARYYELARKERQPHMQLNPGWLGRDNYGKKKRWSREKHQESNRDPGSPKHAVLTLASVSRRIGVVHADNSLHYS</sequence>
<proteinExistence type="inferred from homology"/>
<dbReference type="AlphaFoldDB" id="A0A5N4D6L1"/>
<keyword evidence="13" id="KW-1185">Reference proteome</keyword>
<evidence type="ECO:0000256" key="4">
    <source>
        <dbReference type="ARBA" id="ARBA00023015"/>
    </source>
</evidence>
<dbReference type="InterPro" id="IPR009071">
    <property type="entry name" value="HMG_box_dom"/>
</dbReference>
<name>A0A5N4D6L1_CAMDR</name>
<dbReference type="CDD" id="cd21996">
    <property type="entry name" value="HMG-box_TCF7-like"/>
    <property type="match status" value="1"/>
</dbReference>
<dbReference type="GO" id="GO:0000978">
    <property type="term" value="F:RNA polymerase II cis-regulatory region sequence-specific DNA binding"/>
    <property type="evidence" value="ECO:0007669"/>
    <property type="project" value="TreeGrafter"/>
</dbReference>
<dbReference type="EMBL" id="JWIN03000016">
    <property type="protein sequence ID" value="KAB1266656.1"/>
    <property type="molecule type" value="Genomic_DNA"/>
</dbReference>
<evidence type="ECO:0000313" key="12">
    <source>
        <dbReference type="EMBL" id="KAB1266656.1"/>
    </source>
</evidence>
<comment type="similarity">
    <text evidence="2">Belongs to the TCF/LEF family.</text>
</comment>
<evidence type="ECO:0000256" key="10">
    <source>
        <dbReference type="SAM" id="MobiDB-lite"/>
    </source>
</evidence>
<evidence type="ECO:0000256" key="5">
    <source>
        <dbReference type="ARBA" id="ARBA00023125"/>
    </source>
</evidence>
<evidence type="ECO:0000256" key="9">
    <source>
        <dbReference type="PROSITE-ProRule" id="PRU00267"/>
    </source>
</evidence>
<keyword evidence="6" id="KW-0010">Activator</keyword>
<feature type="region of interest" description="Disordered" evidence="10">
    <location>
        <begin position="143"/>
        <end position="176"/>
    </location>
</feature>
<evidence type="ECO:0000256" key="2">
    <source>
        <dbReference type="ARBA" id="ARBA00006569"/>
    </source>
</evidence>
<dbReference type="GO" id="GO:0000785">
    <property type="term" value="C:chromatin"/>
    <property type="evidence" value="ECO:0007669"/>
    <property type="project" value="TreeGrafter"/>
</dbReference>
<dbReference type="InterPro" id="IPR036910">
    <property type="entry name" value="HMG_box_dom_sf"/>
</dbReference>
<evidence type="ECO:0000313" key="13">
    <source>
        <dbReference type="Proteomes" id="UP000299084"/>
    </source>
</evidence>
<feature type="compositionally biased region" description="Basic and acidic residues" evidence="10">
    <location>
        <begin position="162"/>
        <end position="173"/>
    </location>
</feature>
<keyword evidence="4" id="KW-0805">Transcription regulation</keyword>
<dbReference type="FunFam" id="1.10.30.10:FF:000001">
    <property type="entry name" value="transcription factor 7 isoform X2"/>
    <property type="match status" value="1"/>
</dbReference>
<dbReference type="PANTHER" id="PTHR10373:SF33">
    <property type="entry name" value="TRANSCRIPTION FACTOR 7"/>
    <property type="match status" value="1"/>
</dbReference>
<evidence type="ECO:0000256" key="6">
    <source>
        <dbReference type="ARBA" id="ARBA00023159"/>
    </source>
</evidence>
<dbReference type="PANTHER" id="PTHR10373">
    <property type="entry name" value="TRANSCRIPTION FACTOR 7 FAMILY MEMBER"/>
    <property type="match status" value="1"/>
</dbReference>
<evidence type="ECO:0000259" key="11">
    <source>
        <dbReference type="PROSITE" id="PS50118"/>
    </source>
</evidence>
<gene>
    <name evidence="12" type="ORF">Cadr_000019030</name>
</gene>
<evidence type="ECO:0000256" key="3">
    <source>
        <dbReference type="ARBA" id="ARBA00022687"/>
    </source>
</evidence>
<feature type="domain" description="HMG box" evidence="11">
    <location>
        <begin position="80"/>
        <end position="148"/>
    </location>
</feature>
<dbReference type="SMART" id="SM00398">
    <property type="entry name" value="HMG"/>
    <property type="match status" value="1"/>
</dbReference>
<keyword evidence="3" id="KW-0879">Wnt signaling pathway</keyword>
<dbReference type="InterPro" id="IPR024940">
    <property type="entry name" value="TCF/LEF"/>
</dbReference>
<dbReference type="Proteomes" id="UP000299084">
    <property type="component" value="Unassembled WGS sequence"/>
</dbReference>
<dbReference type="InterPro" id="IPR027397">
    <property type="entry name" value="Catenin-bd_sf"/>
</dbReference>
<organism evidence="12 13">
    <name type="scientific">Camelus dromedarius</name>
    <name type="common">Dromedary</name>
    <name type="synonym">Arabian camel</name>
    <dbReference type="NCBI Taxonomy" id="9838"/>
    <lineage>
        <taxon>Eukaryota</taxon>
        <taxon>Metazoa</taxon>
        <taxon>Chordata</taxon>
        <taxon>Craniata</taxon>
        <taxon>Vertebrata</taxon>
        <taxon>Euteleostomi</taxon>
        <taxon>Mammalia</taxon>
        <taxon>Eutheria</taxon>
        <taxon>Laurasiatheria</taxon>
        <taxon>Artiodactyla</taxon>
        <taxon>Tylopoda</taxon>
        <taxon>Camelidae</taxon>
        <taxon>Camelus</taxon>
    </lineage>
</organism>
<feature type="DNA-binding region" description="HMG box" evidence="9">
    <location>
        <begin position="80"/>
        <end position="148"/>
    </location>
</feature>
<comment type="caution">
    <text evidence="12">The sequence shown here is derived from an EMBL/GenBank/DDBJ whole genome shotgun (WGS) entry which is preliminary data.</text>
</comment>
<dbReference type="Gene3D" id="4.10.900.10">
    <property type="entry name" value="TCF3-CBD (Catenin binding domain)"/>
    <property type="match status" value="1"/>
</dbReference>
<evidence type="ECO:0000256" key="7">
    <source>
        <dbReference type="ARBA" id="ARBA00023163"/>
    </source>
</evidence>
<accession>A0A5N4D6L1</accession>
<dbReference type="SUPFAM" id="SSF47095">
    <property type="entry name" value="HMG-box"/>
    <property type="match status" value="1"/>
</dbReference>
<dbReference type="GO" id="GO:0000981">
    <property type="term" value="F:DNA-binding transcription factor activity, RNA polymerase II-specific"/>
    <property type="evidence" value="ECO:0007669"/>
    <property type="project" value="TreeGrafter"/>
</dbReference>
<dbReference type="PROSITE" id="PS50118">
    <property type="entry name" value="HMG_BOX_2"/>
    <property type="match status" value="1"/>
</dbReference>
<dbReference type="GO" id="GO:0060070">
    <property type="term" value="P:canonical Wnt signaling pathway"/>
    <property type="evidence" value="ECO:0007669"/>
    <property type="project" value="TreeGrafter"/>
</dbReference>
<comment type="subcellular location">
    <subcellularLocation>
        <location evidence="1">Nucleus</location>
    </subcellularLocation>
</comment>
<protein>
    <submittedName>
        <fullName evidence="12">Transcription factor 7</fullName>
    </submittedName>
</protein>
<dbReference type="GO" id="GO:1990907">
    <property type="term" value="C:beta-catenin-TCF complex"/>
    <property type="evidence" value="ECO:0007669"/>
    <property type="project" value="TreeGrafter"/>
</dbReference>
<evidence type="ECO:0000256" key="1">
    <source>
        <dbReference type="ARBA" id="ARBA00004123"/>
    </source>
</evidence>
<keyword evidence="8 9" id="KW-0539">Nucleus</keyword>
<dbReference type="Pfam" id="PF00505">
    <property type="entry name" value="HMG_box"/>
    <property type="match status" value="1"/>
</dbReference>
<feature type="region of interest" description="Disordered" evidence="10">
    <location>
        <begin position="47"/>
        <end position="77"/>
    </location>
</feature>
<reference evidence="12 13" key="1">
    <citation type="journal article" date="2019" name="Mol. Ecol. Resour.">
        <title>Improving Illumina assemblies with Hi-C and long reads: an example with the North African dromedary.</title>
        <authorList>
            <person name="Elbers J.P."/>
            <person name="Rogers M.F."/>
            <person name="Perelman P.L."/>
            <person name="Proskuryakova A.A."/>
            <person name="Serdyukova N.A."/>
            <person name="Johnson W.E."/>
            <person name="Horin P."/>
            <person name="Corander J."/>
            <person name="Murphy D."/>
            <person name="Burger P.A."/>
        </authorList>
    </citation>
    <scope>NUCLEOTIDE SEQUENCE [LARGE SCALE GENOMIC DNA]</scope>
    <source>
        <strain evidence="12">Drom800</strain>
        <tissue evidence="12">Blood</tissue>
    </source>
</reference>
<keyword evidence="5 9" id="KW-0238">DNA-binding</keyword>
<dbReference type="Gene3D" id="1.10.30.10">
    <property type="entry name" value="High mobility group box domain"/>
    <property type="match status" value="1"/>
</dbReference>
<evidence type="ECO:0000256" key="8">
    <source>
        <dbReference type="ARBA" id="ARBA00023242"/>
    </source>
</evidence>